<keyword evidence="2" id="KW-1185">Reference proteome</keyword>
<organism evidence="1 2">
    <name type="scientific">Pontibacter burrus</name>
    <dbReference type="NCBI Taxonomy" id="2704466"/>
    <lineage>
        <taxon>Bacteria</taxon>
        <taxon>Pseudomonadati</taxon>
        <taxon>Bacteroidota</taxon>
        <taxon>Cytophagia</taxon>
        <taxon>Cytophagales</taxon>
        <taxon>Hymenobacteraceae</taxon>
        <taxon>Pontibacter</taxon>
    </lineage>
</organism>
<dbReference type="Proteomes" id="UP000474777">
    <property type="component" value="Unassembled WGS sequence"/>
</dbReference>
<reference evidence="1 2" key="1">
    <citation type="submission" date="2020-02" db="EMBL/GenBank/DDBJ databases">
        <authorList>
            <person name="Kim M.K."/>
        </authorList>
    </citation>
    <scope>NUCLEOTIDE SEQUENCE [LARGE SCALE GENOMIC DNA]</scope>
    <source>
        <strain evidence="1 2">BT327</strain>
    </source>
</reference>
<sequence>MEQPRILLISNYWEWNFLSVLSLLIRMLTYGPNHAAILVDGKVQELVGSGYKETDFEQWKAMKRRQVKVYEPLVPLVDVPVHGGYGFLDLLQFGLHIVRRKWLLIGHDWNGKDGVRLWPGLFCSEYVGLCLGRKDAHLLAPADLEKLPELRYVETFTT</sequence>
<proteinExistence type="predicted"/>
<name>A0A6B3LRP1_9BACT</name>
<gene>
    <name evidence="1" type="ORF">GXP69_00530</name>
</gene>
<accession>A0A6B3LRP1</accession>
<evidence type="ECO:0000313" key="2">
    <source>
        <dbReference type="Proteomes" id="UP000474777"/>
    </source>
</evidence>
<dbReference type="AlphaFoldDB" id="A0A6B3LRP1"/>
<dbReference type="EMBL" id="JAAGWD010000001">
    <property type="protein sequence ID" value="NEM96164.1"/>
    <property type="molecule type" value="Genomic_DNA"/>
</dbReference>
<comment type="caution">
    <text evidence="1">The sequence shown here is derived from an EMBL/GenBank/DDBJ whole genome shotgun (WGS) entry which is preliminary data.</text>
</comment>
<protein>
    <submittedName>
        <fullName evidence="1">Uncharacterized protein</fullName>
    </submittedName>
</protein>
<evidence type="ECO:0000313" key="1">
    <source>
        <dbReference type="EMBL" id="NEM96164.1"/>
    </source>
</evidence>
<dbReference type="RefSeq" id="WP_163910919.1">
    <property type="nucleotide sequence ID" value="NZ_JAAGWD010000001.1"/>
</dbReference>